<organism evidence="8 9">
    <name type="scientific">Candidatus Iainarchaeum sp</name>
    <dbReference type="NCBI Taxonomy" id="3101447"/>
    <lineage>
        <taxon>Archaea</taxon>
        <taxon>Candidatus Iainarchaeota</taxon>
        <taxon>Candidatus Iainarchaeia</taxon>
        <taxon>Candidatus Iainarchaeales</taxon>
        <taxon>Candidatus Iainarchaeaceae</taxon>
        <taxon>Candidatus Iainarchaeum</taxon>
    </lineage>
</organism>
<accession>A0A497JH61</accession>
<evidence type="ECO:0000256" key="3">
    <source>
        <dbReference type="ARBA" id="ARBA00007958"/>
    </source>
</evidence>
<dbReference type="GO" id="GO:0016791">
    <property type="term" value="F:phosphatase activity"/>
    <property type="evidence" value="ECO:0007669"/>
    <property type="project" value="TreeGrafter"/>
</dbReference>
<keyword evidence="5" id="KW-0479">Metal-binding</keyword>
<dbReference type="NCBIfam" id="TIGR02253">
    <property type="entry name" value="CTE7"/>
    <property type="match status" value="1"/>
</dbReference>
<dbReference type="PANTHER" id="PTHR46470:SF2">
    <property type="entry name" value="GLYCERALDEHYDE 3-PHOSPHATE PHOSPHATASE"/>
    <property type="match status" value="1"/>
</dbReference>
<reference evidence="8 9" key="1">
    <citation type="submission" date="2018-06" db="EMBL/GenBank/DDBJ databases">
        <title>Extensive metabolic versatility and redundancy in microbially diverse, dynamic hydrothermal sediments.</title>
        <authorList>
            <person name="Dombrowski N."/>
            <person name="Teske A."/>
            <person name="Baker B.J."/>
        </authorList>
    </citation>
    <scope>NUCLEOTIDE SEQUENCE [LARGE SCALE GENOMIC DNA]</scope>
    <source>
        <strain evidence="8">B9_G13</strain>
    </source>
</reference>
<dbReference type="InterPro" id="IPR011950">
    <property type="entry name" value="HAD-SF_hydro_IA_CTE7"/>
</dbReference>
<dbReference type="SFLD" id="SFLDG01135">
    <property type="entry name" value="C1.5.6:_HAD__Beta-PGM__Phospha"/>
    <property type="match status" value="1"/>
</dbReference>
<evidence type="ECO:0000256" key="5">
    <source>
        <dbReference type="ARBA" id="ARBA00022723"/>
    </source>
</evidence>
<comment type="function">
    <text evidence="2">Catalyzes the dephosphorylation of D,L-glyceraldehyde 3-phosphate in vitro.</text>
</comment>
<comment type="cofactor">
    <cofactor evidence="1">
        <name>Mg(2+)</name>
        <dbReference type="ChEBI" id="CHEBI:18420"/>
    </cofactor>
</comment>
<evidence type="ECO:0000256" key="7">
    <source>
        <dbReference type="ARBA" id="ARBA00022842"/>
    </source>
</evidence>
<gene>
    <name evidence="8" type="ORF">DRO07_00075</name>
</gene>
<sequence length="246" mass="28053">MHAKKINKIALHSVFMIKAVLFDLDNTLIDFMKMKRSCSEAAIRAMIESGLKIDEQKGIRKLFDMYEKYGMENQSIFDRFIREVHGKLDYKMLARAIVAYRRVKAGHLVPYPNAVKTLIKLKERGLKLGIVSDAPIKQAWLRLAELNLCDFFDVVIAKGPKTKMKPHAMPFKKALKALNLEPTEILFVGDNPERDILGAKKLGMKTVLAKYGQVIHSPEVRADFEINDISELLGIINKLNSDERKK</sequence>
<evidence type="ECO:0000313" key="8">
    <source>
        <dbReference type="EMBL" id="RLG70492.1"/>
    </source>
</evidence>
<dbReference type="PANTHER" id="PTHR46470">
    <property type="entry name" value="N-ACYLNEURAMINATE-9-PHOSPHATASE"/>
    <property type="match status" value="1"/>
</dbReference>
<evidence type="ECO:0000256" key="1">
    <source>
        <dbReference type="ARBA" id="ARBA00001946"/>
    </source>
</evidence>
<dbReference type="Gene3D" id="3.40.50.1000">
    <property type="entry name" value="HAD superfamily/HAD-like"/>
    <property type="match status" value="1"/>
</dbReference>
<comment type="similarity">
    <text evidence="3">Belongs to the HAD-like hydrolase superfamily.</text>
</comment>
<evidence type="ECO:0000256" key="2">
    <source>
        <dbReference type="ARBA" id="ARBA00003513"/>
    </source>
</evidence>
<evidence type="ECO:0000313" key="9">
    <source>
        <dbReference type="Proteomes" id="UP000277633"/>
    </source>
</evidence>
<dbReference type="InterPro" id="IPR006439">
    <property type="entry name" value="HAD-SF_hydro_IA"/>
</dbReference>
<proteinExistence type="inferred from homology"/>
<dbReference type="InterPro" id="IPR023214">
    <property type="entry name" value="HAD_sf"/>
</dbReference>
<dbReference type="EMBL" id="QMWO01000001">
    <property type="protein sequence ID" value="RLG70492.1"/>
    <property type="molecule type" value="Genomic_DNA"/>
</dbReference>
<protein>
    <recommendedName>
        <fullName evidence="4">Glyceraldehyde 3-phosphate phosphatase</fullName>
    </recommendedName>
</protein>
<evidence type="ECO:0000256" key="4">
    <source>
        <dbReference type="ARBA" id="ARBA00019531"/>
    </source>
</evidence>
<dbReference type="SFLD" id="SFLDS00003">
    <property type="entry name" value="Haloacid_Dehalogenase"/>
    <property type="match status" value="1"/>
</dbReference>
<dbReference type="InterPro" id="IPR036412">
    <property type="entry name" value="HAD-like_sf"/>
</dbReference>
<dbReference type="Gene3D" id="1.10.150.520">
    <property type="match status" value="1"/>
</dbReference>
<dbReference type="AlphaFoldDB" id="A0A497JH61"/>
<keyword evidence="7" id="KW-0460">Magnesium</keyword>
<keyword evidence="6" id="KW-0378">Hydrolase</keyword>
<evidence type="ECO:0000256" key="6">
    <source>
        <dbReference type="ARBA" id="ARBA00022801"/>
    </source>
</evidence>
<dbReference type="Proteomes" id="UP000277633">
    <property type="component" value="Unassembled WGS sequence"/>
</dbReference>
<dbReference type="SFLD" id="SFLDG01129">
    <property type="entry name" value="C1.5:_HAD__Beta-PGM__Phosphata"/>
    <property type="match status" value="1"/>
</dbReference>
<dbReference type="Pfam" id="PF00702">
    <property type="entry name" value="Hydrolase"/>
    <property type="match status" value="1"/>
</dbReference>
<comment type="caution">
    <text evidence="8">The sequence shown here is derived from an EMBL/GenBank/DDBJ whole genome shotgun (WGS) entry which is preliminary data.</text>
</comment>
<dbReference type="SUPFAM" id="SSF56784">
    <property type="entry name" value="HAD-like"/>
    <property type="match status" value="1"/>
</dbReference>
<dbReference type="NCBIfam" id="TIGR01549">
    <property type="entry name" value="HAD-SF-IA-v1"/>
    <property type="match status" value="1"/>
</dbReference>
<dbReference type="InterPro" id="IPR051400">
    <property type="entry name" value="HAD-like_hydrolase"/>
</dbReference>
<dbReference type="GO" id="GO:0046872">
    <property type="term" value="F:metal ion binding"/>
    <property type="evidence" value="ECO:0007669"/>
    <property type="project" value="UniProtKB-KW"/>
</dbReference>
<name>A0A497JH61_9ARCH</name>
<dbReference type="NCBIfam" id="TIGR01509">
    <property type="entry name" value="HAD-SF-IA-v3"/>
    <property type="match status" value="1"/>
</dbReference>
<dbReference type="GO" id="GO:0044281">
    <property type="term" value="P:small molecule metabolic process"/>
    <property type="evidence" value="ECO:0007669"/>
    <property type="project" value="UniProtKB-ARBA"/>
</dbReference>